<accession>A0A507DP04</accession>
<dbReference type="Gene3D" id="3.80.10.10">
    <property type="entry name" value="Ribonuclease Inhibitor"/>
    <property type="match status" value="1"/>
</dbReference>
<evidence type="ECO:0000313" key="2">
    <source>
        <dbReference type="Proteomes" id="UP000320333"/>
    </source>
</evidence>
<dbReference type="Proteomes" id="UP000320333">
    <property type="component" value="Unassembled WGS sequence"/>
</dbReference>
<dbReference type="OrthoDB" id="676979at2759"/>
<protein>
    <submittedName>
        <fullName evidence="1">Uncharacterized protein</fullName>
    </submittedName>
</protein>
<keyword evidence="2" id="KW-1185">Reference proteome</keyword>
<reference evidence="1 2" key="1">
    <citation type="journal article" date="2019" name="Sci. Rep.">
        <title>Comparative genomics of chytrid fungi reveal insights into the obligate biotrophic and pathogenic lifestyle of Synchytrium endobioticum.</title>
        <authorList>
            <person name="van de Vossenberg B.T.L.H."/>
            <person name="Warris S."/>
            <person name="Nguyen H.D.T."/>
            <person name="van Gent-Pelzer M.P.E."/>
            <person name="Joly D.L."/>
            <person name="van de Geest H.C."/>
            <person name="Bonants P.J.M."/>
            <person name="Smith D.S."/>
            <person name="Levesque C.A."/>
            <person name="van der Lee T.A.J."/>
        </authorList>
    </citation>
    <scope>NUCLEOTIDE SEQUENCE [LARGE SCALE GENOMIC DNA]</scope>
    <source>
        <strain evidence="1 2">CBS 675.73</strain>
    </source>
</reference>
<name>A0A507DP04_9FUNG</name>
<gene>
    <name evidence="1" type="ORF">CcCBS67573_g09705</name>
</gene>
<comment type="caution">
    <text evidence="1">The sequence shown here is derived from an EMBL/GenBank/DDBJ whole genome shotgun (WGS) entry which is preliminary data.</text>
</comment>
<sequence length="199" mass="21927">MSSARLTGPIPASFRNMINLVELRLQMNKLSGTVLVIACNSRPWYAKRINFRRPTTCNASAERIEMGDNQLTPIVDIDSDRTSGYIYPFSSVSLDLQSPNAGSNQLGEDSFADTIDSDSMFTSRLGLSRTQLSRKLPNCTPSLKKTCDTFTSATTISMVRFAQKLEVAQNWQAALELGHASTAGFECLLGQFEENLARS</sequence>
<proteinExistence type="predicted"/>
<dbReference type="EMBL" id="QEAP01000952">
    <property type="protein sequence ID" value="TPX53439.1"/>
    <property type="molecule type" value="Genomic_DNA"/>
</dbReference>
<evidence type="ECO:0000313" key="1">
    <source>
        <dbReference type="EMBL" id="TPX53439.1"/>
    </source>
</evidence>
<dbReference type="AlphaFoldDB" id="A0A507DP04"/>
<dbReference type="InterPro" id="IPR032675">
    <property type="entry name" value="LRR_dom_sf"/>
</dbReference>
<organism evidence="1 2">
    <name type="scientific">Chytriomyces confervae</name>
    <dbReference type="NCBI Taxonomy" id="246404"/>
    <lineage>
        <taxon>Eukaryota</taxon>
        <taxon>Fungi</taxon>
        <taxon>Fungi incertae sedis</taxon>
        <taxon>Chytridiomycota</taxon>
        <taxon>Chytridiomycota incertae sedis</taxon>
        <taxon>Chytridiomycetes</taxon>
        <taxon>Chytridiales</taxon>
        <taxon>Chytriomycetaceae</taxon>
        <taxon>Chytriomyces</taxon>
    </lineage>
</organism>